<dbReference type="PANTHER" id="PTHR33608:SF7">
    <property type="entry name" value="DUF58 DOMAIN-CONTAINING PROTEIN"/>
    <property type="match status" value="1"/>
</dbReference>
<evidence type="ECO:0000259" key="1">
    <source>
        <dbReference type="Pfam" id="PF01882"/>
    </source>
</evidence>
<dbReference type="Gene3D" id="3.40.50.410">
    <property type="entry name" value="von Willebrand factor, type A domain"/>
    <property type="match status" value="1"/>
</dbReference>
<dbReference type="EMBL" id="FRAH01000003">
    <property type="protein sequence ID" value="SHJ57230.1"/>
    <property type="molecule type" value="Genomic_DNA"/>
</dbReference>
<dbReference type="InterPro" id="IPR036465">
    <property type="entry name" value="vWFA_dom_sf"/>
</dbReference>
<dbReference type="AlphaFoldDB" id="A0A1M6KE58"/>
<dbReference type="PANTHER" id="PTHR33608">
    <property type="entry name" value="BLL2464 PROTEIN"/>
    <property type="match status" value="1"/>
</dbReference>
<accession>A0A1M6KE58</accession>
<proteinExistence type="predicted"/>
<dbReference type="SUPFAM" id="SSF53300">
    <property type="entry name" value="vWA-like"/>
    <property type="match status" value="1"/>
</dbReference>
<organism evidence="2 3">
    <name type="scientific">Anaerotignum lactatifermentans DSM 14214</name>
    <dbReference type="NCBI Taxonomy" id="1121323"/>
    <lineage>
        <taxon>Bacteria</taxon>
        <taxon>Bacillati</taxon>
        <taxon>Bacillota</taxon>
        <taxon>Clostridia</taxon>
        <taxon>Lachnospirales</taxon>
        <taxon>Anaerotignaceae</taxon>
        <taxon>Anaerotignum</taxon>
    </lineage>
</organism>
<dbReference type="OrthoDB" id="9776116at2"/>
<protein>
    <recommendedName>
        <fullName evidence="1">DUF58 domain-containing protein</fullName>
    </recommendedName>
</protein>
<evidence type="ECO:0000313" key="3">
    <source>
        <dbReference type="Proteomes" id="UP000183975"/>
    </source>
</evidence>
<name>A0A1M6KE58_9FIRM</name>
<evidence type="ECO:0000313" key="2">
    <source>
        <dbReference type="EMBL" id="SHJ57230.1"/>
    </source>
</evidence>
<sequence length="286" mass="32185">METLREALTKEYLKRLEEMAIRLKHRLSTDGYSGARRSMAKGSSLEFSDYREYAAGDDLRRVDWNGFARFGKLYLKLFLEEKQASVHVFLDCSRSMEQDGKFLAAKKLAASFAYVGLCGGDQVHLFAFGDTLRAQKRNLAQKGRFLETVDFLDKLEAVGGTAPLSAAMGCGPLRRGIAVVISDFMTDNGIEDTVKLLQQKKQEVLLVQVLSKEEEEPKVGGAVRLVDAETGETRDLELNEAMAAAYKKALMKQRAALREFCSRRDAVFAHVCEDEDLLRVLYEMMR</sequence>
<dbReference type="Proteomes" id="UP000183975">
    <property type="component" value="Unassembled WGS sequence"/>
</dbReference>
<gene>
    <name evidence="2" type="ORF">SAMN02745138_00137</name>
</gene>
<keyword evidence="3" id="KW-1185">Reference proteome</keyword>
<reference evidence="2 3" key="1">
    <citation type="submission" date="2016-11" db="EMBL/GenBank/DDBJ databases">
        <authorList>
            <person name="Jaros S."/>
            <person name="Januszkiewicz K."/>
            <person name="Wedrychowicz H."/>
        </authorList>
    </citation>
    <scope>NUCLEOTIDE SEQUENCE [LARGE SCALE GENOMIC DNA]</scope>
    <source>
        <strain evidence="2 3">DSM 14214</strain>
    </source>
</reference>
<dbReference type="RefSeq" id="WP_072848017.1">
    <property type="nucleotide sequence ID" value="NZ_FRAH01000003.1"/>
</dbReference>
<dbReference type="Pfam" id="PF01882">
    <property type="entry name" value="DUF58"/>
    <property type="match status" value="1"/>
</dbReference>
<dbReference type="InterPro" id="IPR002881">
    <property type="entry name" value="DUF58"/>
</dbReference>
<feature type="domain" description="DUF58" evidence="1">
    <location>
        <begin position="49"/>
        <end position="255"/>
    </location>
</feature>